<keyword evidence="4" id="KW-1185">Reference proteome</keyword>
<dbReference type="AlphaFoldDB" id="A0A9D3YQ39"/>
<gene>
    <name evidence="3" type="ORF">DPMN_077845</name>
</gene>
<keyword evidence="2" id="KW-0732">Signal</keyword>
<proteinExistence type="predicted"/>
<feature type="chain" id="PRO_5038403229" evidence="2">
    <location>
        <begin position="19"/>
        <end position="395"/>
    </location>
</feature>
<feature type="signal peptide" evidence="2">
    <location>
        <begin position="1"/>
        <end position="18"/>
    </location>
</feature>
<evidence type="ECO:0000313" key="4">
    <source>
        <dbReference type="Proteomes" id="UP000828390"/>
    </source>
</evidence>
<protein>
    <submittedName>
        <fullName evidence="3">Uncharacterized protein</fullName>
    </submittedName>
</protein>
<feature type="transmembrane region" description="Helical" evidence="1">
    <location>
        <begin position="268"/>
        <end position="294"/>
    </location>
</feature>
<reference evidence="3" key="1">
    <citation type="journal article" date="2019" name="bioRxiv">
        <title>The Genome of the Zebra Mussel, Dreissena polymorpha: A Resource for Invasive Species Research.</title>
        <authorList>
            <person name="McCartney M.A."/>
            <person name="Auch B."/>
            <person name="Kono T."/>
            <person name="Mallez S."/>
            <person name="Zhang Y."/>
            <person name="Obille A."/>
            <person name="Becker A."/>
            <person name="Abrahante J.E."/>
            <person name="Garbe J."/>
            <person name="Badalamenti J.P."/>
            <person name="Herman A."/>
            <person name="Mangelson H."/>
            <person name="Liachko I."/>
            <person name="Sullivan S."/>
            <person name="Sone E.D."/>
            <person name="Koren S."/>
            <person name="Silverstein K.A.T."/>
            <person name="Beckman K.B."/>
            <person name="Gohl D.M."/>
        </authorList>
    </citation>
    <scope>NUCLEOTIDE SEQUENCE</scope>
    <source>
        <strain evidence="3">Duluth1</strain>
        <tissue evidence="3">Whole animal</tissue>
    </source>
</reference>
<evidence type="ECO:0000313" key="3">
    <source>
        <dbReference type="EMBL" id="KAH3702819.1"/>
    </source>
</evidence>
<comment type="caution">
    <text evidence="3">The sequence shown here is derived from an EMBL/GenBank/DDBJ whole genome shotgun (WGS) entry which is preliminary data.</text>
</comment>
<sequence>MFFSCSGMFFLAIMNINAEETTVLTSYSTSTKSSEPTTTPALYTISTFSALFEVPNTTYDSVTNKNIPLVNTANVQEITTTNVLLVNTTYGPTLKTTDAPMFNNTDFQIVSEINTTESPKVATTDDFRSVLLDSKSTSTFLAEETTVLTSYSTSTTSLEPTTSPTLSTISTFSASFEVPNTTYNTVVTNKNIPLFNTANVQEITTTNVLLVNTTYGPTLNTTDGTMFNTTDFQKVPKVNTTEGQKVTSTDDVRSGLLDSKPTSTVLEYLAVGGGVGVTIGIMLAIGIVAGVIACHMKRKQNPTRTLDKSCQTCDGILEHVYDIIDDRQENAVSYRVLERDADSHNSQVHAYITPKHVHYEHGSAGGCSSDSYHTSDEQASNINFDTNYVNTNRFT</sequence>
<organism evidence="3 4">
    <name type="scientific">Dreissena polymorpha</name>
    <name type="common">Zebra mussel</name>
    <name type="synonym">Mytilus polymorpha</name>
    <dbReference type="NCBI Taxonomy" id="45954"/>
    <lineage>
        <taxon>Eukaryota</taxon>
        <taxon>Metazoa</taxon>
        <taxon>Spiralia</taxon>
        <taxon>Lophotrochozoa</taxon>
        <taxon>Mollusca</taxon>
        <taxon>Bivalvia</taxon>
        <taxon>Autobranchia</taxon>
        <taxon>Heteroconchia</taxon>
        <taxon>Euheterodonta</taxon>
        <taxon>Imparidentia</taxon>
        <taxon>Neoheterodontei</taxon>
        <taxon>Myida</taxon>
        <taxon>Dreissenoidea</taxon>
        <taxon>Dreissenidae</taxon>
        <taxon>Dreissena</taxon>
    </lineage>
</organism>
<keyword evidence="1" id="KW-1133">Transmembrane helix</keyword>
<keyword evidence="1" id="KW-0812">Transmembrane</keyword>
<name>A0A9D3YQ39_DREPO</name>
<dbReference type="EMBL" id="JAIWYP010000015">
    <property type="protein sequence ID" value="KAH3702819.1"/>
    <property type="molecule type" value="Genomic_DNA"/>
</dbReference>
<evidence type="ECO:0000256" key="1">
    <source>
        <dbReference type="SAM" id="Phobius"/>
    </source>
</evidence>
<evidence type="ECO:0000256" key="2">
    <source>
        <dbReference type="SAM" id="SignalP"/>
    </source>
</evidence>
<accession>A0A9D3YQ39</accession>
<dbReference type="Proteomes" id="UP000828390">
    <property type="component" value="Unassembled WGS sequence"/>
</dbReference>
<keyword evidence="1" id="KW-0472">Membrane</keyword>
<reference evidence="3" key="2">
    <citation type="submission" date="2020-11" db="EMBL/GenBank/DDBJ databases">
        <authorList>
            <person name="McCartney M.A."/>
            <person name="Auch B."/>
            <person name="Kono T."/>
            <person name="Mallez S."/>
            <person name="Becker A."/>
            <person name="Gohl D.M."/>
            <person name="Silverstein K.A.T."/>
            <person name="Koren S."/>
            <person name="Bechman K.B."/>
            <person name="Herman A."/>
            <person name="Abrahante J.E."/>
            <person name="Garbe J."/>
        </authorList>
    </citation>
    <scope>NUCLEOTIDE SEQUENCE</scope>
    <source>
        <strain evidence="3">Duluth1</strain>
        <tissue evidence="3">Whole animal</tissue>
    </source>
</reference>